<protein>
    <submittedName>
        <fullName evidence="1">Uncharacterized protein</fullName>
    </submittedName>
</protein>
<reference evidence="1" key="1">
    <citation type="submission" date="2022-04" db="EMBL/GenBank/DDBJ databases">
        <title>Genome of the entomopathogenic fungus Entomophthora muscae.</title>
        <authorList>
            <person name="Elya C."/>
            <person name="Lovett B.R."/>
            <person name="Lee E."/>
            <person name="Macias A.M."/>
            <person name="Hajek A.E."/>
            <person name="De Bivort B.L."/>
            <person name="Kasson M.T."/>
            <person name="De Fine Licht H.H."/>
            <person name="Stajich J.E."/>
        </authorList>
    </citation>
    <scope>NUCLEOTIDE SEQUENCE</scope>
    <source>
        <strain evidence="1">Berkeley</strain>
    </source>
</reference>
<sequence length="129" mass="14855">MKRKVCHDSISDCFARLQFTDHISSTCLKKNIKVDPLALQLAKERTMFLLMNVKESPSRPLPPPEHFKVCIQCSEKSHFSHFQSCTFCEKPVCANCTSSCVRCQYVFCKNCYTISYDTPDCLTFCFECL</sequence>
<gene>
    <name evidence="1" type="ORF">DSO57_1007096</name>
</gene>
<comment type="caution">
    <text evidence="1">The sequence shown here is derived from an EMBL/GenBank/DDBJ whole genome shotgun (WGS) entry which is preliminary data.</text>
</comment>
<keyword evidence="2" id="KW-1185">Reference proteome</keyword>
<dbReference type="EMBL" id="QTSX02002150">
    <property type="protein sequence ID" value="KAJ9078380.1"/>
    <property type="molecule type" value="Genomic_DNA"/>
</dbReference>
<organism evidence="1 2">
    <name type="scientific">Entomophthora muscae</name>
    <dbReference type="NCBI Taxonomy" id="34485"/>
    <lineage>
        <taxon>Eukaryota</taxon>
        <taxon>Fungi</taxon>
        <taxon>Fungi incertae sedis</taxon>
        <taxon>Zoopagomycota</taxon>
        <taxon>Entomophthoromycotina</taxon>
        <taxon>Entomophthoromycetes</taxon>
        <taxon>Entomophthorales</taxon>
        <taxon>Entomophthoraceae</taxon>
        <taxon>Entomophthora</taxon>
    </lineage>
</organism>
<proteinExistence type="predicted"/>
<name>A0ACC2TV35_9FUNG</name>
<evidence type="ECO:0000313" key="1">
    <source>
        <dbReference type="EMBL" id="KAJ9078380.1"/>
    </source>
</evidence>
<evidence type="ECO:0000313" key="2">
    <source>
        <dbReference type="Proteomes" id="UP001165960"/>
    </source>
</evidence>
<accession>A0ACC2TV35</accession>
<dbReference type="Proteomes" id="UP001165960">
    <property type="component" value="Unassembled WGS sequence"/>
</dbReference>